<dbReference type="RefSeq" id="WP_133847692.1">
    <property type="nucleotide sequence ID" value="NZ_SNXZ01000001.1"/>
</dbReference>
<name>A0A4R6SN85_LABRH</name>
<dbReference type="EMBL" id="SNXZ01000001">
    <property type="protein sequence ID" value="TDQ04842.1"/>
    <property type="molecule type" value="Genomic_DNA"/>
</dbReference>
<gene>
    <name evidence="1" type="ORF">EV186_101800</name>
</gene>
<organism evidence="1 2">
    <name type="scientific">Labedaea rhizosphaerae</name>
    <dbReference type="NCBI Taxonomy" id="598644"/>
    <lineage>
        <taxon>Bacteria</taxon>
        <taxon>Bacillati</taxon>
        <taxon>Actinomycetota</taxon>
        <taxon>Actinomycetes</taxon>
        <taxon>Pseudonocardiales</taxon>
        <taxon>Pseudonocardiaceae</taxon>
        <taxon>Labedaea</taxon>
    </lineage>
</organism>
<reference evidence="1 2" key="1">
    <citation type="submission" date="2019-03" db="EMBL/GenBank/DDBJ databases">
        <title>Genomic Encyclopedia of Type Strains, Phase IV (KMG-IV): sequencing the most valuable type-strain genomes for metagenomic binning, comparative biology and taxonomic classification.</title>
        <authorList>
            <person name="Goeker M."/>
        </authorList>
    </citation>
    <scope>NUCLEOTIDE SEQUENCE [LARGE SCALE GENOMIC DNA]</scope>
    <source>
        <strain evidence="1 2">DSM 45361</strain>
    </source>
</reference>
<accession>A0A4R6SN85</accession>
<evidence type="ECO:0000313" key="2">
    <source>
        <dbReference type="Proteomes" id="UP000295444"/>
    </source>
</evidence>
<dbReference type="OrthoDB" id="4626621at2"/>
<proteinExistence type="predicted"/>
<evidence type="ECO:0000313" key="1">
    <source>
        <dbReference type="EMBL" id="TDQ04842.1"/>
    </source>
</evidence>
<comment type="caution">
    <text evidence="1">The sequence shown here is derived from an EMBL/GenBank/DDBJ whole genome shotgun (WGS) entry which is preliminary data.</text>
</comment>
<dbReference type="Proteomes" id="UP000295444">
    <property type="component" value="Unassembled WGS sequence"/>
</dbReference>
<protein>
    <submittedName>
        <fullName evidence="1">Uncharacterized protein</fullName>
    </submittedName>
</protein>
<keyword evidence="2" id="KW-1185">Reference proteome</keyword>
<sequence>MRTWFGNAGWIRIEDSTLSGTLYIRFGIADDKRPVMREIYLDGNREVLSPALLRQVRFDLIEAIVSKNIDRLERSIAIPGSDLHRLAAHYGTSWGSGTYAGESCDVCGGPVKHRTMADGTDSVRAVRNWAALSWYAQFDTSGIPQVPMPRDRPAEDLDLEEFPDVKPPSGGVITDDFLAVVRHAYNLARAKRLPPAPTIGKLANVSPRTVHKWVAKARERGIMPRGSQGRIG</sequence>
<dbReference type="AlphaFoldDB" id="A0A4R6SN85"/>